<comment type="caution">
    <text evidence="2">The sequence shown here is derived from an EMBL/GenBank/DDBJ whole genome shotgun (WGS) entry which is preliminary data.</text>
</comment>
<proteinExistence type="predicted"/>
<sequence>MKFIKILLLAFIPAMAFGQLKLSGCKCAASKYADSKADTVFQLPGNVAIALCGAQEKNIIKGKVLYREFVLSVCGAKQIIKFWEAVKICNVKTANGELLVQELVDLPVGKDMTYNETVWTTEHIYFSKGKLVRDSVINRRIPKYSAKQVNNVLNLYQYTPNINNEATINLADKLFISALSGSAKAKAYLVNFKKKFTMLDGVNLENYDTLLRRLRSWEQTAN</sequence>
<evidence type="ECO:0000256" key="1">
    <source>
        <dbReference type="SAM" id="SignalP"/>
    </source>
</evidence>
<feature type="chain" id="PRO_5032571351" description="DUF4369 domain-containing protein" evidence="1">
    <location>
        <begin position="17"/>
        <end position="222"/>
    </location>
</feature>
<gene>
    <name evidence="2" type="ORF">FHS11_001283</name>
</gene>
<protein>
    <recommendedName>
        <fullName evidence="4">DUF4369 domain-containing protein</fullName>
    </recommendedName>
</protein>
<evidence type="ECO:0000313" key="2">
    <source>
        <dbReference type="EMBL" id="MBB3054866.1"/>
    </source>
</evidence>
<evidence type="ECO:0000313" key="3">
    <source>
        <dbReference type="Proteomes" id="UP000539265"/>
    </source>
</evidence>
<dbReference type="RefSeq" id="WP_183475845.1">
    <property type="nucleotide sequence ID" value="NZ_JACHWX010000003.1"/>
</dbReference>
<accession>A0A839SAM4</accession>
<name>A0A839SAM4_9SPHI</name>
<organism evidence="2 3">
    <name type="scientific">Mucilaginibacter gotjawali</name>
    <dbReference type="NCBI Taxonomy" id="1550579"/>
    <lineage>
        <taxon>Bacteria</taxon>
        <taxon>Pseudomonadati</taxon>
        <taxon>Bacteroidota</taxon>
        <taxon>Sphingobacteriia</taxon>
        <taxon>Sphingobacteriales</taxon>
        <taxon>Sphingobacteriaceae</taxon>
        <taxon>Mucilaginibacter</taxon>
    </lineage>
</organism>
<dbReference type="EMBL" id="JACHWX010000003">
    <property type="protein sequence ID" value="MBB3054866.1"/>
    <property type="molecule type" value="Genomic_DNA"/>
</dbReference>
<keyword evidence="1" id="KW-0732">Signal</keyword>
<evidence type="ECO:0008006" key="4">
    <source>
        <dbReference type="Google" id="ProtNLM"/>
    </source>
</evidence>
<dbReference type="AlphaFoldDB" id="A0A839SAM4"/>
<feature type="signal peptide" evidence="1">
    <location>
        <begin position="1"/>
        <end position="16"/>
    </location>
</feature>
<reference evidence="2" key="1">
    <citation type="submission" date="2020-08" db="EMBL/GenBank/DDBJ databases">
        <title>Genomic Encyclopedia of Type Strains, Phase III (KMG-III): the genomes of soil and plant-associated and newly described type strains.</title>
        <authorList>
            <person name="Whitman W."/>
        </authorList>
    </citation>
    <scope>NUCLEOTIDE SEQUENCE [LARGE SCALE GENOMIC DNA]</scope>
    <source>
        <strain evidence="2">CECT 8628</strain>
    </source>
</reference>
<keyword evidence="3" id="KW-1185">Reference proteome</keyword>
<dbReference type="Proteomes" id="UP000539265">
    <property type="component" value="Unassembled WGS sequence"/>
</dbReference>